<dbReference type="EMBL" id="JACHCF010000011">
    <property type="protein sequence ID" value="MBB5623211.1"/>
    <property type="molecule type" value="Genomic_DNA"/>
</dbReference>
<proteinExistence type="predicted"/>
<evidence type="ECO:0000313" key="2">
    <source>
        <dbReference type="Proteomes" id="UP000537718"/>
    </source>
</evidence>
<evidence type="ECO:0000313" key="1">
    <source>
        <dbReference type="EMBL" id="MBB5623211.1"/>
    </source>
</evidence>
<comment type="caution">
    <text evidence="1">The sequence shown here is derived from an EMBL/GenBank/DDBJ whole genome shotgun (WGS) entry which is preliminary data.</text>
</comment>
<dbReference type="AlphaFoldDB" id="A0A7W9DLE3"/>
<reference evidence="1 2" key="1">
    <citation type="submission" date="2020-08" db="EMBL/GenBank/DDBJ databases">
        <title>Genomic Encyclopedia of Type Strains, Phase IV (KMG-V): Genome sequencing to study the core and pangenomes of soil and plant-associated prokaryotes.</title>
        <authorList>
            <person name="Whitman W."/>
        </authorList>
    </citation>
    <scope>NUCLEOTIDE SEQUENCE [LARGE SCALE GENOMIC DNA]</scope>
    <source>
        <strain evidence="1 2">MP7CTX6</strain>
    </source>
</reference>
<organism evidence="1 2">
    <name type="scientific">Pedobacter cryoconitis</name>
    <dbReference type="NCBI Taxonomy" id="188932"/>
    <lineage>
        <taxon>Bacteria</taxon>
        <taxon>Pseudomonadati</taxon>
        <taxon>Bacteroidota</taxon>
        <taxon>Sphingobacteriia</taxon>
        <taxon>Sphingobacteriales</taxon>
        <taxon>Sphingobacteriaceae</taxon>
        <taxon>Pedobacter</taxon>
    </lineage>
</organism>
<dbReference type="Pfam" id="PF14281">
    <property type="entry name" value="PDDEXK_4"/>
    <property type="match status" value="1"/>
</dbReference>
<name>A0A7W9DLE3_9SPHI</name>
<dbReference type="InterPro" id="IPR029470">
    <property type="entry name" value="PDDEXK_4"/>
</dbReference>
<dbReference type="RefSeq" id="WP_183869330.1">
    <property type="nucleotide sequence ID" value="NZ_JACHCF010000011.1"/>
</dbReference>
<evidence type="ECO:0008006" key="3">
    <source>
        <dbReference type="Google" id="ProtNLM"/>
    </source>
</evidence>
<sequence length="339" mass="40026">MNEDVHVFEALLKEFGKQPKFVPEPTYLELCRYPTSRFEEICTRLLCFYFDPNNEHCFYDLFLDSLLQLISTDVRISYRNDQVQVINELNSEGKRLDMLIKSPDIVIGIENKIYASVYNPLSIYSNQIALYGKKNVFKVILTVRKIISRANQKYLVFIYDFMQTIDNMTGETYDNNKLSYFFSNNTEKIDELIALYSKYNERILKVQIEGISELMTLIKLHTNDDKWWAWKGWDLGYDSFNQISGTPRIGVEASYEVLHNNPLGRFRIYITTWEIKHFVPYEDHLVALFPDCYLDKTNDGRVYMHVDVVDDNDIELIIEKLAHYHQVVYNVVSQIKEVE</sequence>
<accession>A0A7W9DLE3</accession>
<dbReference type="Proteomes" id="UP000537718">
    <property type="component" value="Unassembled WGS sequence"/>
</dbReference>
<protein>
    <recommendedName>
        <fullName evidence="3">PD-(D/E)XK nuclease superfamily protein</fullName>
    </recommendedName>
</protein>
<gene>
    <name evidence="1" type="ORF">HDE69_004294</name>
</gene>